<sequence>MHKQFTCAIIKPQNNIIYKYSKLYIKPTFKAFTGCISEKALIKNMQCIDLKTRGFCCHISF</sequence>
<dbReference type="AlphaFoldDB" id="A0A0E9WZV3"/>
<organism evidence="1">
    <name type="scientific">Anguilla anguilla</name>
    <name type="common">European freshwater eel</name>
    <name type="synonym">Muraena anguilla</name>
    <dbReference type="NCBI Taxonomy" id="7936"/>
    <lineage>
        <taxon>Eukaryota</taxon>
        <taxon>Metazoa</taxon>
        <taxon>Chordata</taxon>
        <taxon>Craniata</taxon>
        <taxon>Vertebrata</taxon>
        <taxon>Euteleostomi</taxon>
        <taxon>Actinopterygii</taxon>
        <taxon>Neopterygii</taxon>
        <taxon>Teleostei</taxon>
        <taxon>Anguilliformes</taxon>
        <taxon>Anguillidae</taxon>
        <taxon>Anguilla</taxon>
    </lineage>
</organism>
<name>A0A0E9WZV3_ANGAN</name>
<reference evidence="1" key="1">
    <citation type="submission" date="2014-11" db="EMBL/GenBank/DDBJ databases">
        <authorList>
            <person name="Amaro Gonzalez C."/>
        </authorList>
    </citation>
    <scope>NUCLEOTIDE SEQUENCE</scope>
</reference>
<accession>A0A0E9WZV3</accession>
<protein>
    <submittedName>
        <fullName evidence="1">Uncharacterized protein</fullName>
    </submittedName>
</protein>
<evidence type="ECO:0000313" key="1">
    <source>
        <dbReference type="EMBL" id="JAH96017.1"/>
    </source>
</evidence>
<proteinExistence type="predicted"/>
<dbReference type="EMBL" id="GBXM01012560">
    <property type="protein sequence ID" value="JAH96017.1"/>
    <property type="molecule type" value="Transcribed_RNA"/>
</dbReference>
<reference evidence="1" key="2">
    <citation type="journal article" date="2015" name="Fish Shellfish Immunol.">
        <title>Early steps in the European eel (Anguilla anguilla)-Vibrio vulnificus interaction in the gills: Role of the RtxA13 toxin.</title>
        <authorList>
            <person name="Callol A."/>
            <person name="Pajuelo D."/>
            <person name="Ebbesson L."/>
            <person name="Teles M."/>
            <person name="MacKenzie S."/>
            <person name="Amaro C."/>
        </authorList>
    </citation>
    <scope>NUCLEOTIDE SEQUENCE</scope>
</reference>